<comment type="similarity">
    <text evidence="1">Belongs to the NADH:flavin oxidoreductase/NADH oxidase family.</text>
</comment>
<evidence type="ECO:0000256" key="1">
    <source>
        <dbReference type="ARBA" id="ARBA00005979"/>
    </source>
</evidence>
<dbReference type="Gene3D" id="3.20.20.70">
    <property type="entry name" value="Aldolase class I"/>
    <property type="match status" value="1"/>
</dbReference>
<keyword evidence="2" id="KW-0285">Flavoprotein</keyword>
<evidence type="ECO:0000313" key="6">
    <source>
        <dbReference type="EMBL" id="KAF2030425.1"/>
    </source>
</evidence>
<dbReference type="PANTHER" id="PTHR43656:SF2">
    <property type="entry name" value="BINDING OXIDOREDUCTASE, PUTATIVE (AFU_ORTHOLOGUE AFUA_2G08260)-RELATED"/>
    <property type="match status" value="1"/>
</dbReference>
<reference evidence="6" key="1">
    <citation type="journal article" date="2020" name="Stud. Mycol.">
        <title>101 Dothideomycetes genomes: a test case for predicting lifestyles and emergence of pathogens.</title>
        <authorList>
            <person name="Haridas S."/>
            <person name="Albert R."/>
            <person name="Binder M."/>
            <person name="Bloem J."/>
            <person name="Labutti K."/>
            <person name="Salamov A."/>
            <person name="Andreopoulos B."/>
            <person name="Baker S."/>
            <person name="Barry K."/>
            <person name="Bills G."/>
            <person name="Bluhm B."/>
            <person name="Cannon C."/>
            <person name="Castanera R."/>
            <person name="Culley D."/>
            <person name="Daum C."/>
            <person name="Ezra D."/>
            <person name="Gonzalez J."/>
            <person name="Henrissat B."/>
            <person name="Kuo A."/>
            <person name="Liang C."/>
            <person name="Lipzen A."/>
            <person name="Lutzoni F."/>
            <person name="Magnuson J."/>
            <person name="Mondo S."/>
            <person name="Nolan M."/>
            <person name="Ohm R."/>
            <person name="Pangilinan J."/>
            <person name="Park H.-J."/>
            <person name="Ramirez L."/>
            <person name="Alfaro M."/>
            <person name="Sun H."/>
            <person name="Tritt A."/>
            <person name="Yoshinaga Y."/>
            <person name="Zwiers L.-H."/>
            <person name="Turgeon B."/>
            <person name="Goodwin S."/>
            <person name="Spatafora J."/>
            <person name="Crous P."/>
            <person name="Grigoriev I."/>
        </authorList>
    </citation>
    <scope>NUCLEOTIDE SEQUENCE</scope>
    <source>
        <strain evidence="6">CBS 110217</strain>
    </source>
</reference>
<organism evidence="6 7">
    <name type="scientific">Setomelanomma holmii</name>
    <dbReference type="NCBI Taxonomy" id="210430"/>
    <lineage>
        <taxon>Eukaryota</taxon>
        <taxon>Fungi</taxon>
        <taxon>Dikarya</taxon>
        <taxon>Ascomycota</taxon>
        <taxon>Pezizomycotina</taxon>
        <taxon>Dothideomycetes</taxon>
        <taxon>Pleosporomycetidae</taxon>
        <taxon>Pleosporales</taxon>
        <taxon>Pleosporineae</taxon>
        <taxon>Phaeosphaeriaceae</taxon>
        <taxon>Setomelanomma</taxon>
    </lineage>
</organism>
<accession>A0A9P4HB85</accession>
<dbReference type="InterPro" id="IPR013785">
    <property type="entry name" value="Aldolase_TIM"/>
</dbReference>
<comment type="caution">
    <text evidence="6">The sequence shown here is derived from an EMBL/GenBank/DDBJ whole genome shotgun (WGS) entry which is preliminary data.</text>
</comment>
<dbReference type="OrthoDB" id="1663137at2759"/>
<evidence type="ECO:0000256" key="4">
    <source>
        <dbReference type="ARBA" id="ARBA00023002"/>
    </source>
</evidence>
<keyword evidence="3" id="KW-0288">FMN</keyword>
<evidence type="ECO:0000256" key="3">
    <source>
        <dbReference type="ARBA" id="ARBA00022643"/>
    </source>
</evidence>
<dbReference type="Proteomes" id="UP000799777">
    <property type="component" value="Unassembled WGS sequence"/>
</dbReference>
<sequence length="405" mass="44028">MATMRKLSDPVQLPSGVVFRNRLVKAAMAEHMTKTHTPTDEIPVAYKNWGKGGWGGILTGNVQLDDRWLGGKNDLTFTNSSNPDVQARWRQYADACRVEGTPAIVQVCHPGRQSPMRAGSRGLLEKNIAPSAVPLKLGENLASRVVQKVVFGTPREMTVEEINDLVKRFADAAKFLSEMGVDGIELHAAHGYLLSLFMSPRLNHRADAYGGSPTNRVRIITEIIHAIRAIVPATFAVGIKLNSADVQHSNDTAEAIEQIHLIIAAGIDFLEISGGTYEDPRMTGRAESQVVDKPVSSRTANREAYFLDFAHTVRKQFPGVVLMVTGGFRSLAGMEAALAENACDVIGVARPAAVDPAWARILLAAEKEGREEVLRLNKVHPGWLMSKIPVRAIGAGAEWLEPPAP</sequence>
<dbReference type="PANTHER" id="PTHR43656">
    <property type="entry name" value="BINDING OXIDOREDUCTASE, PUTATIVE (AFU_ORTHOLOGUE AFUA_2G08260)-RELATED"/>
    <property type="match status" value="1"/>
</dbReference>
<dbReference type="EMBL" id="ML978190">
    <property type="protein sequence ID" value="KAF2030425.1"/>
    <property type="molecule type" value="Genomic_DNA"/>
</dbReference>
<dbReference type="SUPFAM" id="SSF51395">
    <property type="entry name" value="FMN-linked oxidoreductases"/>
    <property type="match status" value="1"/>
</dbReference>
<evidence type="ECO:0000313" key="7">
    <source>
        <dbReference type="Proteomes" id="UP000799777"/>
    </source>
</evidence>
<name>A0A9P4HB85_9PLEO</name>
<dbReference type="InterPro" id="IPR051799">
    <property type="entry name" value="NADH_flavin_oxidoreductase"/>
</dbReference>
<evidence type="ECO:0000259" key="5">
    <source>
        <dbReference type="Pfam" id="PF00724"/>
    </source>
</evidence>
<dbReference type="GO" id="GO:0010181">
    <property type="term" value="F:FMN binding"/>
    <property type="evidence" value="ECO:0007669"/>
    <property type="project" value="InterPro"/>
</dbReference>
<keyword evidence="7" id="KW-1185">Reference proteome</keyword>
<dbReference type="Pfam" id="PF00724">
    <property type="entry name" value="Oxidored_FMN"/>
    <property type="match status" value="1"/>
</dbReference>
<gene>
    <name evidence="6" type="ORF">EK21DRAFT_100478</name>
</gene>
<dbReference type="AlphaFoldDB" id="A0A9P4HB85"/>
<dbReference type="InterPro" id="IPR001155">
    <property type="entry name" value="OxRdtase_FMN_N"/>
</dbReference>
<evidence type="ECO:0000256" key="2">
    <source>
        <dbReference type="ARBA" id="ARBA00022630"/>
    </source>
</evidence>
<keyword evidence="4" id="KW-0560">Oxidoreductase</keyword>
<feature type="domain" description="NADH:flavin oxidoreductase/NADH oxidase N-terminal" evidence="5">
    <location>
        <begin position="8"/>
        <end position="360"/>
    </location>
</feature>
<proteinExistence type="inferred from homology"/>
<protein>
    <submittedName>
        <fullName evidence="6">FMN-linked oxidoreductase</fullName>
    </submittedName>
</protein>
<dbReference type="GO" id="GO:0016491">
    <property type="term" value="F:oxidoreductase activity"/>
    <property type="evidence" value="ECO:0007669"/>
    <property type="project" value="UniProtKB-KW"/>
</dbReference>